<feature type="region of interest" description="Disordered" evidence="1">
    <location>
        <begin position="64"/>
        <end position="84"/>
    </location>
</feature>
<protein>
    <submittedName>
        <fullName evidence="2">Uncharacterized protein</fullName>
    </submittedName>
</protein>
<gene>
    <name evidence="2" type="ORF">CDAR_167811</name>
</gene>
<keyword evidence="3" id="KW-1185">Reference proteome</keyword>
<reference evidence="2 3" key="1">
    <citation type="submission" date="2021-06" db="EMBL/GenBank/DDBJ databases">
        <title>Caerostris darwini draft genome.</title>
        <authorList>
            <person name="Kono N."/>
            <person name="Arakawa K."/>
        </authorList>
    </citation>
    <scope>NUCLEOTIDE SEQUENCE [LARGE SCALE GENOMIC DNA]</scope>
</reference>
<evidence type="ECO:0000313" key="3">
    <source>
        <dbReference type="Proteomes" id="UP001054837"/>
    </source>
</evidence>
<proteinExistence type="predicted"/>
<organism evidence="2 3">
    <name type="scientific">Caerostris darwini</name>
    <dbReference type="NCBI Taxonomy" id="1538125"/>
    <lineage>
        <taxon>Eukaryota</taxon>
        <taxon>Metazoa</taxon>
        <taxon>Ecdysozoa</taxon>
        <taxon>Arthropoda</taxon>
        <taxon>Chelicerata</taxon>
        <taxon>Arachnida</taxon>
        <taxon>Araneae</taxon>
        <taxon>Araneomorphae</taxon>
        <taxon>Entelegynae</taxon>
        <taxon>Araneoidea</taxon>
        <taxon>Araneidae</taxon>
        <taxon>Caerostris</taxon>
    </lineage>
</organism>
<sequence length="115" mass="12942">MVSDDFLFTRGWGEGGGLKVLAILTRNVLMSRGIQLDCFSFKLLVGPSIEAAPSNVRRDAFSVPKANSADPLSSERVRKSNGKRARSRFLFREKFREHFPRGTVRVLCPRFARAL</sequence>
<name>A0AAV4N094_9ARAC</name>
<dbReference type="Proteomes" id="UP001054837">
    <property type="component" value="Unassembled WGS sequence"/>
</dbReference>
<comment type="caution">
    <text evidence="2">The sequence shown here is derived from an EMBL/GenBank/DDBJ whole genome shotgun (WGS) entry which is preliminary data.</text>
</comment>
<accession>A0AAV4N094</accession>
<dbReference type="AlphaFoldDB" id="A0AAV4N094"/>
<evidence type="ECO:0000313" key="2">
    <source>
        <dbReference type="EMBL" id="GIX77614.1"/>
    </source>
</evidence>
<dbReference type="EMBL" id="BPLQ01001029">
    <property type="protein sequence ID" value="GIX77614.1"/>
    <property type="molecule type" value="Genomic_DNA"/>
</dbReference>
<evidence type="ECO:0000256" key="1">
    <source>
        <dbReference type="SAM" id="MobiDB-lite"/>
    </source>
</evidence>